<dbReference type="PANTHER" id="PTHR30469">
    <property type="entry name" value="MULTIDRUG RESISTANCE PROTEIN MDTA"/>
    <property type="match status" value="1"/>
</dbReference>
<feature type="compositionally biased region" description="Basic and acidic residues" evidence="1">
    <location>
        <begin position="354"/>
        <end position="369"/>
    </location>
</feature>
<dbReference type="Gene3D" id="2.40.50.100">
    <property type="match status" value="1"/>
</dbReference>
<evidence type="ECO:0000259" key="2">
    <source>
        <dbReference type="Pfam" id="PF25876"/>
    </source>
</evidence>
<evidence type="ECO:0000259" key="4">
    <source>
        <dbReference type="Pfam" id="PF25989"/>
    </source>
</evidence>
<dbReference type="GO" id="GO:1990281">
    <property type="term" value="C:efflux pump complex"/>
    <property type="evidence" value="ECO:0007669"/>
    <property type="project" value="TreeGrafter"/>
</dbReference>
<evidence type="ECO:0000259" key="3">
    <source>
        <dbReference type="Pfam" id="PF25917"/>
    </source>
</evidence>
<dbReference type="InterPro" id="IPR058624">
    <property type="entry name" value="MdtA-like_HH"/>
</dbReference>
<feature type="domain" description="Multidrug resistance protein MdtA-like alpha-helical hairpin" evidence="2">
    <location>
        <begin position="117"/>
        <end position="186"/>
    </location>
</feature>
<protein>
    <submittedName>
        <fullName evidence="5">Macrolide export protein MacA</fullName>
    </submittedName>
</protein>
<dbReference type="Pfam" id="PF25989">
    <property type="entry name" value="YknX_C"/>
    <property type="match status" value="1"/>
</dbReference>
<name>A0A644UWP2_9ZZZZ</name>
<evidence type="ECO:0000313" key="5">
    <source>
        <dbReference type="EMBL" id="MPL83479.1"/>
    </source>
</evidence>
<dbReference type="AlphaFoldDB" id="A0A644UWP2"/>
<dbReference type="Gene3D" id="2.40.420.20">
    <property type="match status" value="1"/>
</dbReference>
<dbReference type="EMBL" id="VSSQ01000176">
    <property type="protein sequence ID" value="MPL83479.1"/>
    <property type="molecule type" value="Genomic_DNA"/>
</dbReference>
<proteinExistence type="predicted"/>
<reference evidence="5" key="1">
    <citation type="submission" date="2019-08" db="EMBL/GenBank/DDBJ databases">
        <authorList>
            <person name="Kucharzyk K."/>
            <person name="Murdoch R.W."/>
            <person name="Higgins S."/>
            <person name="Loffler F."/>
        </authorList>
    </citation>
    <scope>NUCLEOTIDE SEQUENCE</scope>
</reference>
<feature type="domain" description="Multidrug resistance protein MdtA-like barrel-sandwich hybrid" evidence="3">
    <location>
        <begin position="64"/>
        <end position="226"/>
    </location>
</feature>
<feature type="region of interest" description="Disordered" evidence="1">
    <location>
        <begin position="353"/>
        <end position="374"/>
    </location>
</feature>
<dbReference type="SUPFAM" id="SSF111369">
    <property type="entry name" value="HlyD-like secretion proteins"/>
    <property type="match status" value="1"/>
</dbReference>
<dbReference type="Gene3D" id="1.10.287.470">
    <property type="entry name" value="Helix hairpin bin"/>
    <property type="match status" value="1"/>
</dbReference>
<evidence type="ECO:0000256" key="1">
    <source>
        <dbReference type="SAM" id="MobiDB-lite"/>
    </source>
</evidence>
<accession>A0A644UWP2</accession>
<dbReference type="Pfam" id="PF25917">
    <property type="entry name" value="BSH_RND"/>
    <property type="match status" value="1"/>
</dbReference>
<organism evidence="5">
    <name type="scientific">bioreactor metagenome</name>
    <dbReference type="NCBI Taxonomy" id="1076179"/>
    <lineage>
        <taxon>unclassified sequences</taxon>
        <taxon>metagenomes</taxon>
        <taxon>ecological metagenomes</taxon>
    </lineage>
</organism>
<dbReference type="Gene3D" id="2.40.30.170">
    <property type="match status" value="1"/>
</dbReference>
<dbReference type="GO" id="GO:0015562">
    <property type="term" value="F:efflux transmembrane transporter activity"/>
    <property type="evidence" value="ECO:0007669"/>
    <property type="project" value="TreeGrafter"/>
</dbReference>
<gene>
    <name evidence="5" type="primary">macA_9</name>
    <name evidence="5" type="ORF">SDC9_29434</name>
</gene>
<dbReference type="PANTHER" id="PTHR30469:SF33">
    <property type="entry name" value="SLR1207 PROTEIN"/>
    <property type="match status" value="1"/>
</dbReference>
<dbReference type="InterPro" id="IPR058625">
    <property type="entry name" value="MdtA-like_BSH"/>
</dbReference>
<dbReference type="Pfam" id="PF25876">
    <property type="entry name" value="HH_MFP_RND"/>
    <property type="match status" value="1"/>
</dbReference>
<comment type="caution">
    <text evidence="5">The sequence shown here is derived from an EMBL/GenBank/DDBJ whole genome shotgun (WGS) entry which is preliminary data.</text>
</comment>
<feature type="domain" description="YknX-like C-terminal permuted SH3-like" evidence="4">
    <location>
        <begin position="381"/>
        <end position="439"/>
    </location>
</feature>
<sequence length="450" mass="49099">MNKKRMIRIGIASVAIFIVFLAVAKKQGWLGEKDLIQVTAEKAALRSITETVSANGKIQPEVEVKISPDVSGEVVELFVKEGDQVEAGTLLARIDPKIYASNYDRMLAGLNTQKANLANTRARVAQVQAQFINAKAGYERSDRLFKEKAISASEYDAAKSAFEVAKAEVTAAEESVKAAEYSVKSAEASVKEAGENLYKTSIYAPVSGTVSKLNVEKGERVAGASQFSAGTEILRIANLSVMEVIVSVNENDIVRVAINDTALVEVDSYLNRKFKGIITQIATSANVSGLSADQVTNFDVKIRMLPESYSDLKVKGQPTASPFRPGMSATVDIQTESAYNVLTVPIQAVTARQDTLKKENREQPDRNPEEAAFNKPAEPVQEYVFVMKEGVARLQKVKTGIQDNTYIWISEGLTETDEVITGPYRAVSKTLKDGDKVKVVDKSALFEKKK</sequence>
<dbReference type="InterPro" id="IPR058637">
    <property type="entry name" value="YknX-like_C"/>
</dbReference>